<reference evidence="2" key="2">
    <citation type="submission" date="2020-09" db="EMBL/GenBank/DDBJ databases">
        <authorList>
            <person name="Sun Q."/>
            <person name="Zhou Y."/>
        </authorList>
    </citation>
    <scope>NUCLEOTIDE SEQUENCE</scope>
    <source>
        <strain evidence="2">CGMCC 1.12426</strain>
    </source>
</reference>
<dbReference type="InterPro" id="IPR011051">
    <property type="entry name" value="RmlC_Cupin_sf"/>
</dbReference>
<dbReference type="InterPro" id="IPR039935">
    <property type="entry name" value="YML079W-like"/>
</dbReference>
<evidence type="ECO:0000313" key="2">
    <source>
        <dbReference type="EMBL" id="GGB39590.1"/>
    </source>
</evidence>
<protein>
    <submittedName>
        <fullName evidence="2">Cupin</fullName>
    </submittedName>
</protein>
<evidence type="ECO:0000313" key="3">
    <source>
        <dbReference type="Proteomes" id="UP000605148"/>
    </source>
</evidence>
<dbReference type="InterPro" id="IPR009327">
    <property type="entry name" value="Cupin_DUF985"/>
</dbReference>
<organism evidence="2 3">
    <name type="scientific">Roseibium aquae</name>
    <dbReference type="NCBI Taxonomy" id="1323746"/>
    <lineage>
        <taxon>Bacteria</taxon>
        <taxon>Pseudomonadati</taxon>
        <taxon>Pseudomonadota</taxon>
        <taxon>Alphaproteobacteria</taxon>
        <taxon>Hyphomicrobiales</taxon>
        <taxon>Stappiaceae</taxon>
        <taxon>Roseibium</taxon>
    </lineage>
</organism>
<dbReference type="CDD" id="cd06121">
    <property type="entry name" value="cupin_YML079wp"/>
    <property type="match status" value="1"/>
</dbReference>
<dbReference type="InterPro" id="IPR014710">
    <property type="entry name" value="RmlC-like_jellyroll"/>
</dbReference>
<comment type="caution">
    <text evidence="2">The sequence shown here is derived from an EMBL/GenBank/DDBJ whole genome shotgun (WGS) entry which is preliminary data.</text>
</comment>
<dbReference type="PANTHER" id="PTHR33387:SF3">
    <property type="entry name" value="DUF985 DOMAIN-CONTAINING PROTEIN"/>
    <property type="match status" value="1"/>
</dbReference>
<reference evidence="2" key="1">
    <citation type="journal article" date="2014" name="Int. J. Syst. Evol. Microbiol.">
        <title>Complete genome sequence of Corynebacterium casei LMG S-19264T (=DSM 44701T), isolated from a smear-ripened cheese.</title>
        <authorList>
            <consortium name="US DOE Joint Genome Institute (JGI-PGF)"/>
            <person name="Walter F."/>
            <person name="Albersmeier A."/>
            <person name="Kalinowski J."/>
            <person name="Ruckert C."/>
        </authorList>
    </citation>
    <scope>NUCLEOTIDE SEQUENCE</scope>
    <source>
        <strain evidence="2">CGMCC 1.12426</strain>
    </source>
</reference>
<evidence type="ECO:0000259" key="1">
    <source>
        <dbReference type="Pfam" id="PF06172"/>
    </source>
</evidence>
<accession>A0A916TC42</accession>
<dbReference type="AlphaFoldDB" id="A0A916TC42"/>
<dbReference type="SUPFAM" id="SSF51182">
    <property type="entry name" value="RmlC-like cupins"/>
    <property type="match status" value="1"/>
</dbReference>
<proteinExistence type="predicted"/>
<sequence>MTCQNQLTASQIIEMLRMRPHPEGGYFAETFRDPETDATGRAASTLIYFLLPEGVLSRWHKVDAAEIWHFYAGSPLELSISTDTREKRVLILGTDLTSGQRPQGIVPRDAWQQARSLGAWTLVGCTVAPGFQFEGFEIAPDGWEPGT</sequence>
<dbReference type="Proteomes" id="UP000605148">
    <property type="component" value="Unassembled WGS sequence"/>
</dbReference>
<dbReference type="PANTHER" id="PTHR33387">
    <property type="entry name" value="RMLC-LIKE JELLY ROLL FOLD PROTEIN"/>
    <property type="match status" value="1"/>
</dbReference>
<dbReference type="EMBL" id="BMFA01000002">
    <property type="protein sequence ID" value="GGB39590.1"/>
    <property type="molecule type" value="Genomic_DNA"/>
</dbReference>
<feature type="domain" description="DUF985" evidence="1">
    <location>
        <begin position="11"/>
        <end position="139"/>
    </location>
</feature>
<dbReference type="Gene3D" id="2.60.120.10">
    <property type="entry name" value="Jelly Rolls"/>
    <property type="match status" value="1"/>
</dbReference>
<keyword evidence="3" id="KW-1185">Reference proteome</keyword>
<dbReference type="Pfam" id="PF06172">
    <property type="entry name" value="Cupin_5"/>
    <property type="match status" value="1"/>
</dbReference>
<gene>
    <name evidence="2" type="ORF">GCM10011316_09500</name>
</gene>
<name>A0A916TC42_9HYPH</name>